<evidence type="ECO:0000256" key="7">
    <source>
        <dbReference type="ARBA" id="ARBA00023244"/>
    </source>
</evidence>
<evidence type="ECO:0000256" key="4">
    <source>
        <dbReference type="ARBA" id="ARBA00020771"/>
    </source>
</evidence>
<keyword evidence="6 11" id="KW-0456">Lyase</keyword>
<dbReference type="FunFam" id="3.20.20.70:FF:000019">
    <property type="entry name" value="Delta-aminolevulinic acid dehydratase"/>
    <property type="match status" value="1"/>
</dbReference>
<dbReference type="Proteomes" id="UP000253061">
    <property type="component" value="Unassembled WGS sequence"/>
</dbReference>
<comment type="subunit">
    <text evidence="11">Homooctamer.</text>
</comment>
<dbReference type="PRINTS" id="PR00144">
    <property type="entry name" value="DALDHYDRTASE"/>
</dbReference>
<dbReference type="AlphaFoldDB" id="A0A367V8F0"/>
<name>A0A367V8F0_9PROT</name>
<evidence type="ECO:0000256" key="3">
    <source>
        <dbReference type="ARBA" id="ARBA00012053"/>
    </source>
</evidence>
<evidence type="ECO:0000256" key="6">
    <source>
        <dbReference type="ARBA" id="ARBA00023239"/>
    </source>
</evidence>
<evidence type="ECO:0000256" key="1">
    <source>
        <dbReference type="ARBA" id="ARBA00004694"/>
    </source>
</evidence>
<dbReference type="UniPathway" id="UPA00251">
    <property type="reaction ID" value="UER00318"/>
</dbReference>
<dbReference type="GO" id="GO:0005829">
    <property type="term" value="C:cytosol"/>
    <property type="evidence" value="ECO:0007669"/>
    <property type="project" value="TreeGrafter"/>
</dbReference>
<evidence type="ECO:0000256" key="11">
    <source>
        <dbReference type="RuleBase" id="RU000515"/>
    </source>
</evidence>
<sequence>MVNKFAYGTFPSTRQRRNRMTDWSRRMVAETRLTSHDLILPVFVIDGKNERTPIPSMPGVERQSVDVLVETAKHAEKLGIPALALFPYIEASLKTKDAREAYNPDNVVCRAVKAIKDACPNLGVITDVALDPFNADGQDGIVVDGQILNDETTEALVRQALVQAQAGCDVVAPSDMMDGRIGAIRKTLEDANLKNVQIMSYSAKYASSFYGPFRDAIGSASALGKADKKTYQLDPANSDEAMREVAYDLDEGADSVIVKPGLPYLDVLYRVKQEFGVPVFAYQVSGEYAMMRAAGQNGWLDYIGCAIETLSCFKRAGASGVLTYSAIEVAEALEG</sequence>
<keyword evidence="10" id="KW-0460">Magnesium</keyword>
<organism evidence="13 14">
    <name type="scientific">Thalassospira profundimaris</name>
    <dbReference type="NCBI Taxonomy" id="502049"/>
    <lineage>
        <taxon>Bacteria</taxon>
        <taxon>Pseudomonadati</taxon>
        <taxon>Pseudomonadota</taxon>
        <taxon>Alphaproteobacteria</taxon>
        <taxon>Rhodospirillales</taxon>
        <taxon>Thalassospiraceae</taxon>
        <taxon>Thalassospira</taxon>
    </lineage>
</organism>
<dbReference type="Pfam" id="PF00490">
    <property type="entry name" value="ALAD"/>
    <property type="match status" value="1"/>
</dbReference>
<evidence type="ECO:0000256" key="8">
    <source>
        <dbReference type="ARBA" id="ARBA00047651"/>
    </source>
</evidence>
<dbReference type="RefSeq" id="WP_062954825.1">
    <property type="nucleotide sequence ID" value="NZ_JPWB01000007.1"/>
</dbReference>
<reference evidence="13 14" key="1">
    <citation type="submission" date="2014-07" db="EMBL/GenBank/DDBJ databases">
        <title>Draft genome sequence of Thalassospira profundimaris R8-17.</title>
        <authorList>
            <person name="Lai Q."/>
            <person name="Shao Z."/>
        </authorList>
    </citation>
    <scope>NUCLEOTIDE SEQUENCE [LARGE SCALE GENOMIC DNA]</scope>
    <source>
        <strain evidence="13 14">R8-17</strain>
    </source>
</reference>
<comment type="caution">
    <text evidence="13">The sequence shown here is derived from an EMBL/GenBank/DDBJ whole genome shotgun (WGS) entry which is preliminary data.</text>
</comment>
<evidence type="ECO:0000256" key="9">
    <source>
        <dbReference type="PIRSR" id="PIRSR001415-1"/>
    </source>
</evidence>
<dbReference type="GO" id="GO:0008270">
    <property type="term" value="F:zinc ion binding"/>
    <property type="evidence" value="ECO:0007669"/>
    <property type="project" value="TreeGrafter"/>
</dbReference>
<dbReference type="InterPro" id="IPR013785">
    <property type="entry name" value="Aldolase_TIM"/>
</dbReference>
<evidence type="ECO:0000313" key="14">
    <source>
        <dbReference type="Proteomes" id="UP000253061"/>
    </source>
</evidence>
<dbReference type="GO" id="GO:0006782">
    <property type="term" value="P:protoporphyrinogen IX biosynthetic process"/>
    <property type="evidence" value="ECO:0007669"/>
    <property type="project" value="UniProtKB-UniPathway"/>
</dbReference>
<dbReference type="InterPro" id="IPR030656">
    <property type="entry name" value="ALAD_AS"/>
</dbReference>
<dbReference type="SUPFAM" id="SSF51569">
    <property type="entry name" value="Aldolase"/>
    <property type="match status" value="1"/>
</dbReference>
<dbReference type="PROSITE" id="PS00169">
    <property type="entry name" value="D_ALA_DEHYDRATASE"/>
    <property type="match status" value="1"/>
</dbReference>
<dbReference type="PANTHER" id="PTHR11458:SF0">
    <property type="entry name" value="DELTA-AMINOLEVULINIC ACID DEHYDRATASE"/>
    <property type="match status" value="1"/>
</dbReference>
<dbReference type="PANTHER" id="PTHR11458">
    <property type="entry name" value="DELTA-AMINOLEVULINIC ACID DEHYDRATASE"/>
    <property type="match status" value="1"/>
</dbReference>
<dbReference type="SMART" id="SM01004">
    <property type="entry name" value="ALAD"/>
    <property type="match status" value="1"/>
</dbReference>
<keyword evidence="5" id="KW-0350">Heme biosynthesis</keyword>
<dbReference type="GO" id="GO:0004655">
    <property type="term" value="F:porphobilinogen synthase activity"/>
    <property type="evidence" value="ECO:0007669"/>
    <property type="project" value="UniProtKB-EC"/>
</dbReference>
<dbReference type="PIRSF" id="PIRSF001415">
    <property type="entry name" value="Porphbilin_synth"/>
    <property type="match status" value="1"/>
</dbReference>
<gene>
    <name evidence="13" type="ORF">TH6_15900</name>
</gene>
<protein>
    <recommendedName>
        <fullName evidence="4 11">Delta-aminolevulinic acid dehydratase</fullName>
        <ecNumber evidence="3 11">4.2.1.24</ecNumber>
    </recommendedName>
</protein>
<dbReference type="EMBL" id="JPWB01000007">
    <property type="protein sequence ID" value="RCK20540.1"/>
    <property type="molecule type" value="Genomic_DNA"/>
</dbReference>
<dbReference type="NCBIfam" id="NF006762">
    <property type="entry name" value="PRK09283.1"/>
    <property type="match status" value="1"/>
</dbReference>
<feature type="binding site" evidence="10">
    <location>
        <position position="244"/>
    </location>
    <ligand>
        <name>Mg(2+)</name>
        <dbReference type="ChEBI" id="CHEBI:18420"/>
    </ligand>
</feature>
<feature type="active site" description="Schiff-base intermediate with substrate" evidence="9">
    <location>
        <position position="204"/>
    </location>
</feature>
<evidence type="ECO:0000256" key="10">
    <source>
        <dbReference type="PIRSR" id="PIRSR001415-5"/>
    </source>
</evidence>
<accession>A0A367V8F0</accession>
<feature type="active site" description="Schiff-base intermediate with substrate" evidence="9">
    <location>
        <position position="259"/>
    </location>
</feature>
<evidence type="ECO:0000256" key="2">
    <source>
        <dbReference type="ARBA" id="ARBA00008055"/>
    </source>
</evidence>
<comment type="similarity">
    <text evidence="2 12">Belongs to the ALAD family.</text>
</comment>
<evidence type="ECO:0000256" key="5">
    <source>
        <dbReference type="ARBA" id="ARBA00023133"/>
    </source>
</evidence>
<dbReference type="EC" id="4.2.1.24" evidence="3 11"/>
<evidence type="ECO:0000256" key="12">
    <source>
        <dbReference type="RuleBase" id="RU004161"/>
    </source>
</evidence>
<keyword evidence="10" id="KW-0479">Metal-binding</keyword>
<keyword evidence="7 11" id="KW-0627">Porphyrin biosynthesis</keyword>
<evidence type="ECO:0000313" key="13">
    <source>
        <dbReference type="EMBL" id="RCK20540.1"/>
    </source>
</evidence>
<dbReference type="CDD" id="cd04823">
    <property type="entry name" value="ALAD_PBGS_aspartate_rich"/>
    <property type="match status" value="1"/>
</dbReference>
<dbReference type="InterPro" id="IPR001731">
    <property type="entry name" value="ALAD"/>
</dbReference>
<dbReference type="Gene3D" id="3.20.20.70">
    <property type="entry name" value="Aldolase class I"/>
    <property type="match status" value="1"/>
</dbReference>
<comment type="catalytic activity">
    <reaction evidence="8 11">
        <text>2 5-aminolevulinate = porphobilinogen + 2 H2O + H(+)</text>
        <dbReference type="Rhea" id="RHEA:24064"/>
        <dbReference type="ChEBI" id="CHEBI:15377"/>
        <dbReference type="ChEBI" id="CHEBI:15378"/>
        <dbReference type="ChEBI" id="CHEBI:58126"/>
        <dbReference type="ChEBI" id="CHEBI:356416"/>
        <dbReference type="EC" id="4.2.1.24"/>
    </reaction>
</comment>
<comment type="pathway">
    <text evidence="1">Porphyrin-containing compound metabolism; protoporphyrin-IX biosynthesis; coproporphyrinogen-III from 5-aminolevulinate: step 1/4.</text>
</comment>
<proteinExistence type="inferred from homology"/>